<dbReference type="Proteomes" id="UP000663760">
    <property type="component" value="Chromosome 1"/>
</dbReference>
<evidence type="ECO:0000313" key="2">
    <source>
        <dbReference type="Proteomes" id="UP000663760"/>
    </source>
</evidence>
<evidence type="ECO:0000313" key="1">
    <source>
        <dbReference type="EMBL" id="CAA7388285.1"/>
    </source>
</evidence>
<accession>A0A7I8JYZ6</accession>
<reference evidence="1" key="1">
    <citation type="submission" date="2020-02" db="EMBL/GenBank/DDBJ databases">
        <authorList>
            <person name="Scholz U."/>
            <person name="Mascher M."/>
            <person name="Fiebig A."/>
        </authorList>
    </citation>
    <scope>NUCLEOTIDE SEQUENCE</scope>
</reference>
<name>A0A7I8JYZ6_SPIIN</name>
<proteinExistence type="predicted"/>
<keyword evidence="2" id="KW-1185">Reference proteome</keyword>
<organism evidence="1 2">
    <name type="scientific">Spirodela intermedia</name>
    <name type="common">Intermediate duckweed</name>
    <dbReference type="NCBI Taxonomy" id="51605"/>
    <lineage>
        <taxon>Eukaryota</taxon>
        <taxon>Viridiplantae</taxon>
        <taxon>Streptophyta</taxon>
        <taxon>Embryophyta</taxon>
        <taxon>Tracheophyta</taxon>
        <taxon>Spermatophyta</taxon>
        <taxon>Magnoliopsida</taxon>
        <taxon>Liliopsida</taxon>
        <taxon>Araceae</taxon>
        <taxon>Lemnoideae</taxon>
        <taxon>Spirodela</taxon>
    </lineage>
</organism>
<dbReference type="EMBL" id="LR746264">
    <property type="protein sequence ID" value="CAA7388285.1"/>
    <property type="molecule type" value="Genomic_DNA"/>
</dbReference>
<protein>
    <submittedName>
        <fullName evidence="1">Uncharacterized protein</fullName>
    </submittedName>
</protein>
<dbReference type="AlphaFoldDB" id="A0A7I8JYZ6"/>
<gene>
    <name evidence="1" type="ORF">SI8410_01000553</name>
</gene>
<sequence length="51" mass="5638">MELEDEELLLGGDVPPPDVWPEVVQPPQPAALPGALQPCEEFQRPSPWMAM</sequence>